<dbReference type="PANTHER" id="PTHR33121:SF79">
    <property type="entry name" value="CYCLIC DI-GMP PHOSPHODIESTERASE PDED-RELATED"/>
    <property type="match status" value="1"/>
</dbReference>
<dbReference type="OrthoDB" id="8107802at2"/>
<evidence type="ECO:0000259" key="3">
    <source>
        <dbReference type="PROSITE" id="PS50887"/>
    </source>
</evidence>
<evidence type="ECO:0000313" key="5">
    <source>
        <dbReference type="Proteomes" id="UP000241158"/>
    </source>
</evidence>
<feature type="domain" description="GGDEF" evidence="3">
    <location>
        <begin position="265"/>
        <end position="395"/>
    </location>
</feature>
<feature type="transmembrane region" description="Helical" evidence="1">
    <location>
        <begin position="100"/>
        <end position="118"/>
    </location>
</feature>
<dbReference type="SUPFAM" id="SSF55073">
    <property type="entry name" value="Nucleotide cyclase"/>
    <property type="match status" value="1"/>
</dbReference>
<comment type="caution">
    <text evidence="4">The sequence shown here is derived from an EMBL/GenBank/DDBJ whole genome shotgun (WGS) entry which is preliminary data.</text>
</comment>
<dbReference type="InterPro" id="IPR000160">
    <property type="entry name" value="GGDEF_dom"/>
</dbReference>
<dbReference type="CDD" id="cd01949">
    <property type="entry name" value="GGDEF"/>
    <property type="match status" value="1"/>
</dbReference>
<dbReference type="PANTHER" id="PTHR33121">
    <property type="entry name" value="CYCLIC DI-GMP PHOSPHODIESTERASE PDEF"/>
    <property type="match status" value="1"/>
</dbReference>
<dbReference type="SUPFAM" id="SSF141868">
    <property type="entry name" value="EAL domain-like"/>
    <property type="match status" value="1"/>
</dbReference>
<dbReference type="Gene3D" id="3.20.20.450">
    <property type="entry name" value="EAL domain"/>
    <property type="match status" value="1"/>
</dbReference>
<dbReference type="Proteomes" id="UP000241158">
    <property type="component" value="Unassembled WGS sequence"/>
</dbReference>
<feature type="transmembrane region" description="Helical" evidence="1">
    <location>
        <begin position="34"/>
        <end position="53"/>
    </location>
</feature>
<protein>
    <submittedName>
        <fullName evidence="4">GGDEF-domain containing protein</fullName>
    </submittedName>
</protein>
<organism evidence="4 5">
    <name type="scientific">Phyllobacterium endophyticum</name>
    <dbReference type="NCBI Taxonomy" id="1149773"/>
    <lineage>
        <taxon>Bacteria</taxon>
        <taxon>Pseudomonadati</taxon>
        <taxon>Pseudomonadota</taxon>
        <taxon>Alphaproteobacteria</taxon>
        <taxon>Hyphomicrobiales</taxon>
        <taxon>Phyllobacteriaceae</taxon>
        <taxon>Phyllobacterium</taxon>
    </lineage>
</organism>
<dbReference type="InterPro" id="IPR050706">
    <property type="entry name" value="Cyclic-di-GMP_PDE-like"/>
</dbReference>
<dbReference type="InterPro" id="IPR035919">
    <property type="entry name" value="EAL_sf"/>
</dbReference>
<dbReference type="Gene3D" id="3.30.70.270">
    <property type="match status" value="1"/>
</dbReference>
<dbReference type="AlphaFoldDB" id="A0A2P7B2E2"/>
<keyword evidence="1" id="KW-0812">Transmembrane</keyword>
<dbReference type="InterPro" id="IPR029787">
    <property type="entry name" value="Nucleotide_cyclase"/>
</dbReference>
<dbReference type="SMART" id="SM00267">
    <property type="entry name" value="GGDEF"/>
    <property type="match status" value="1"/>
</dbReference>
<name>A0A2P7B2E2_9HYPH</name>
<dbReference type="RefSeq" id="WP_106715919.1">
    <property type="nucleotide sequence ID" value="NZ_JACHXT010000002.1"/>
</dbReference>
<keyword evidence="1" id="KW-0472">Membrane</keyword>
<reference evidence="5" key="1">
    <citation type="submission" date="2017-11" db="EMBL/GenBank/DDBJ databases">
        <authorList>
            <person name="Kuznetsova I."/>
            <person name="Sazanova A."/>
            <person name="Chirak E."/>
            <person name="Safronova V."/>
            <person name="Willems A."/>
        </authorList>
    </citation>
    <scope>NUCLEOTIDE SEQUENCE [LARGE SCALE GENOMIC DNA]</scope>
    <source>
        <strain evidence="5">PEPV15</strain>
    </source>
</reference>
<dbReference type="Pfam" id="PF00563">
    <property type="entry name" value="EAL"/>
    <property type="match status" value="1"/>
</dbReference>
<dbReference type="SMART" id="SM00052">
    <property type="entry name" value="EAL"/>
    <property type="match status" value="1"/>
</dbReference>
<dbReference type="GO" id="GO:0071111">
    <property type="term" value="F:cyclic-guanylate-specific phosphodiesterase activity"/>
    <property type="evidence" value="ECO:0007669"/>
    <property type="project" value="InterPro"/>
</dbReference>
<evidence type="ECO:0000259" key="2">
    <source>
        <dbReference type="PROSITE" id="PS50883"/>
    </source>
</evidence>
<dbReference type="InterPro" id="IPR043128">
    <property type="entry name" value="Rev_trsase/Diguanyl_cyclase"/>
</dbReference>
<dbReference type="PROSITE" id="PS50883">
    <property type="entry name" value="EAL"/>
    <property type="match status" value="1"/>
</dbReference>
<dbReference type="NCBIfam" id="TIGR00254">
    <property type="entry name" value="GGDEF"/>
    <property type="match status" value="1"/>
</dbReference>
<keyword evidence="1" id="KW-1133">Transmembrane helix</keyword>
<dbReference type="PROSITE" id="PS50887">
    <property type="entry name" value="GGDEF"/>
    <property type="match status" value="1"/>
</dbReference>
<feature type="domain" description="EAL" evidence="2">
    <location>
        <begin position="404"/>
        <end position="657"/>
    </location>
</feature>
<feature type="transmembrane region" description="Helical" evidence="1">
    <location>
        <begin position="130"/>
        <end position="149"/>
    </location>
</feature>
<dbReference type="Pfam" id="PF00990">
    <property type="entry name" value="GGDEF"/>
    <property type="match status" value="1"/>
</dbReference>
<gene>
    <name evidence="4" type="ORF">CU100_01075</name>
</gene>
<evidence type="ECO:0000256" key="1">
    <source>
        <dbReference type="SAM" id="Phobius"/>
    </source>
</evidence>
<sequence>MSTNQPLTAATLSLQNLILADQLAAVRRSMSRSIPVSVVLGLISLFVAIHYGHAFAGTLWFAASCIVNVARIILCRFPVRATGDQPDEPGNLDPLSVARHLRLHSVMAAISGAVWMFVAVLCDGYTAPQTVFYLTVLCGMTAGAITAGFAYARMPICYIVPVLLSVAACLVYAGGFDRICLAAITMIYLVALTRGALESEGLFRQSSRLKHEANAMARSLEAARDHANEAATEMGHRAAHDALTGLLNRNGFMQEVASLPSLNKPEFTLMLLDLDGFKSINDAFGHKSGDRVLVEVGRRLRESLGSAPLVARWGGDEFALLYESALSADGPATVATKLIAAISIPFASFDAGRIGVSIGICVSRECDVDEMLVRADAALYKAKSEGRNRHYLFDDDLRKHLEMRRDIERDLAKALANDQLEVWFQPILGDGGRRLTDLEALIRWRHPRHGWIPPTDLVAVASLSGLAELLFRYILRDVCTMMQMLRAMNLGYLRVAMNMSPREMSQLPVDDLIISRLRKLGLPASMLEIEITEDTAKDIRAVQSKLVALTREGVRIAIDDFGVGYSSMSSLRQLRVSRIKIDRSFVHGIAESADDRKVVQSMLNLGKSLDIEVVAEGVETETDLRVLRRLGCATMQGYHFAKPMPQHEALEWATRSSSVIHMQSKTKGVPG</sequence>
<feature type="transmembrane region" description="Helical" evidence="1">
    <location>
        <begin position="156"/>
        <end position="173"/>
    </location>
</feature>
<feature type="transmembrane region" description="Helical" evidence="1">
    <location>
        <begin position="59"/>
        <end position="79"/>
    </location>
</feature>
<keyword evidence="5" id="KW-1185">Reference proteome</keyword>
<accession>A0A2P7B2E2</accession>
<evidence type="ECO:0000313" key="4">
    <source>
        <dbReference type="EMBL" id="PSH60610.1"/>
    </source>
</evidence>
<dbReference type="EMBL" id="PGGN01000001">
    <property type="protein sequence ID" value="PSH60610.1"/>
    <property type="molecule type" value="Genomic_DNA"/>
</dbReference>
<proteinExistence type="predicted"/>
<dbReference type="CDD" id="cd01948">
    <property type="entry name" value="EAL"/>
    <property type="match status" value="1"/>
</dbReference>
<dbReference type="InterPro" id="IPR001633">
    <property type="entry name" value="EAL_dom"/>
</dbReference>